<feature type="region of interest" description="Disordered" evidence="1">
    <location>
        <begin position="939"/>
        <end position="962"/>
    </location>
</feature>
<evidence type="ECO:0000256" key="1">
    <source>
        <dbReference type="SAM" id="MobiDB-lite"/>
    </source>
</evidence>
<dbReference type="Proteomes" id="UP000326287">
    <property type="component" value="Chromosome"/>
</dbReference>
<keyword evidence="4" id="KW-1185">Reference proteome</keyword>
<evidence type="ECO:0000313" key="4">
    <source>
        <dbReference type="Proteomes" id="UP000326287"/>
    </source>
</evidence>
<feature type="compositionally biased region" description="Low complexity" evidence="1">
    <location>
        <begin position="948"/>
        <end position="962"/>
    </location>
</feature>
<gene>
    <name evidence="3" type="ORF">EY643_00035</name>
</gene>
<feature type="signal peptide" evidence="2">
    <location>
        <begin position="1"/>
        <end position="23"/>
    </location>
</feature>
<dbReference type="EMBL" id="CP036422">
    <property type="protein sequence ID" value="QFU74164.1"/>
    <property type="molecule type" value="Genomic_DNA"/>
</dbReference>
<keyword evidence="2" id="KW-0732">Signal</keyword>
<sequence>MYFSKIQSLLPSAAFTLCCLASANTLAEGSRTLYPESYPSNGARANLDLQPSNSYMERISRRGFTYVYAEVGEYILLGSSNRTTAGDILVYNPQDFGVPGDETIPAGVDFSCDTGTSETGTHYSGGTLGEITSRNEELAGPRSADSSVSAGANSWQPCAYQAPETGIYGVQFTVGSGDGPNGSIASTPSSDNSTAAWEVAVRSDNTSIVDLDGRVFTYAFVGFTGRNDRPVFTTLYYVTTDGYRYQQDLRGLDPNGYALYANTFGFLDHGEPLYKTLRGSNAHISNLPLGVSAQPAQYPIFFSDIGPLGDAQLEGERVLAELGIPLTPPSPQIDDISFEGIIGGTTTATGAGGTFSFNTTDTVSYEIVISRDGVDFDPATPTNRVLTGIAFSGLHQVIWNGLDNNLEPFPARAEPYSYAAYGRNGEVHFPIIDAENNGNPDDPDLPGGGPTITRLNGTDPNDTTVFFDDRGYVTQSGELVGTLNGELCGTATPAAAALVETLDEGVDSSGVYRQWEYGDNENEDCHIDAGWGDAKAVNLWTYFLTGEVVQELIIIESLVDVATSVTAPATADEGDTVQAVFTFGNNGTSTANNVAYTMNMSPGLGTVDFDNLPDGANAAYDNDTGVVTLTGFPPTLDPGENFTGMTASYTAPASGPVDIDTGITTSDPDDVPENNAAMASTAIGEVDVATDITGVAAEVAPGDTVTGSVAFSNNGTQDAHDVVYELTVGGPGNTVTDLVFTSLPAGVTADYDTDTGIVTLTGLPSTLPVGVVQSLSFSYTAPAEEDGAIEVTSTISTSDDDANPLNDNSDAQTLFAYTPDVAINVDSESICIQDAPYIRYTITPVNFTPNNLATIEFVGSDDSVVETLLDQPLTGQLLWPEAAVDLDGNGVSWPGWELDSGEWVQIPSVVRPELTVRISVNPTAEVVFSYPPPTIACNTNPPGQGVAPPSSGESFSSGSTGSSPVAVPTLPLPALWLTILGCVLLGRRHSFGG</sequence>
<organism evidence="3 4">
    <name type="scientific">Halioglobus maricola</name>
    <dbReference type="NCBI Taxonomy" id="2601894"/>
    <lineage>
        <taxon>Bacteria</taxon>
        <taxon>Pseudomonadati</taxon>
        <taxon>Pseudomonadota</taxon>
        <taxon>Gammaproteobacteria</taxon>
        <taxon>Cellvibrionales</taxon>
        <taxon>Halieaceae</taxon>
        <taxon>Halioglobus</taxon>
    </lineage>
</organism>
<name>A0A5P9NG62_9GAMM</name>
<feature type="chain" id="PRO_5024906104" description="DUF11 domain-containing protein" evidence="2">
    <location>
        <begin position="24"/>
        <end position="993"/>
    </location>
</feature>
<protein>
    <recommendedName>
        <fullName evidence="5">DUF11 domain-containing protein</fullName>
    </recommendedName>
</protein>
<dbReference type="OrthoDB" id="28717at2"/>
<accession>A0A5P9NG62</accession>
<evidence type="ECO:0000313" key="3">
    <source>
        <dbReference type="EMBL" id="QFU74164.1"/>
    </source>
</evidence>
<dbReference type="AlphaFoldDB" id="A0A5P9NG62"/>
<dbReference type="KEGG" id="halc:EY643_00035"/>
<evidence type="ECO:0008006" key="5">
    <source>
        <dbReference type="Google" id="ProtNLM"/>
    </source>
</evidence>
<feature type="region of interest" description="Disordered" evidence="1">
    <location>
        <begin position="436"/>
        <end position="460"/>
    </location>
</feature>
<dbReference type="RefSeq" id="WP_152660277.1">
    <property type="nucleotide sequence ID" value="NZ_CP036422.1"/>
</dbReference>
<reference evidence="3 4" key="1">
    <citation type="submission" date="2019-02" db="EMBL/GenBank/DDBJ databases">
        <authorList>
            <person name="Li S.-H."/>
        </authorList>
    </citation>
    <scope>NUCLEOTIDE SEQUENCE [LARGE SCALE GENOMIC DNA]</scope>
    <source>
        <strain evidence="3 4">IMCC14385</strain>
    </source>
</reference>
<proteinExistence type="predicted"/>
<evidence type="ECO:0000256" key="2">
    <source>
        <dbReference type="SAM" id="SignalP"/>
    </source>
</evidence>